<keyword evidence="12" id="KW-1185">Reference proteome</keyword>
<evidence type="ECO:0000256" key="5">
    <source>
        <dbReference type="ARBA" id="ARBA00022692"/>
    </source>
</evidence>
<comment type="similarity">
    <text evidence="2">Belongs to the major facilitator superfamily. Metabolite:H+ Symporter (MHS) family (TC 2.A.1.6) family.</text>
</comment>
<keyword evidence="3" id="KW-0813">Transport</keyword>
<feature type="transmembrane region" description="Helical" evidence="9">
    <location>
        <begin position="410"/>
        <end position="427"/>
    </location>
</feature>
<feature type="transmembrane region" description="Helical" evidence="9">
    <location>
        <begin position="384"/>
        <end position="404"/>
    </location>
</feature>
<feature type="transmembrane region" description="Helical" evidence="9">
    <location>
        <begin position="61"/>
        <end position="82"/>
    </location>
</feature>
<dbReference type="PROSITE" id="PS50850">
    <property type="entry name" value="MFS"/>
    <property type="match status" value="1"/>
</dbReference>
<dbReference type="Pfam" id="PF07690">
    <property type="entry name" value="MFS_1"/>
    <property type="match status" value="1"/>
</dbReference>
<comment type="caution">
    <text evidence="11">The sequence shown here is derived from an EMBL/GenBank/DDBJ whole genome shotgun (WGS) entry which is preliminary data.</text>
</comment>
<evidence type="ECO:0000256" key="1">
    <source>
        <dbReference type="ARBA" id="ARBA00004651"/>
    </source>
</evidence>
<evidence type="ECO:0000256" key="7">
    <source>
        <dbReference type="ARBA" id="ARBA00022989"/>
    </source>
</evidence>
<accession>A0ABS0RGZ7</accession>
<dbReference type="InterPro" id="IPR011701">
    <property type="entry name" value="MFS"/>
</dbReference>
<dbReference type="EMBL" id="JAEEAQ010000323">
    <property type="protein sequence ID" value="MBI0316709.1"/>
    <property type="molecule type" value="Genomic_DNA"/>
</dbReference>
<feature type="domain" description="Major facilitator superfamily (MFS) profile" evidence="10">
    <location>
        <begin position="22"/>
        <end position="435"/>
    </location>
</feature>
<dbReference type="InterPro" id="IPR036259">
    <property type="entry name" value="MFS_trans_sf"/>
</dbReference>
<comment type="subcellular location">
    <subcellularLocation>
        <location evidence="1">Cell membrane</location>
        <topology evidence="1">Multi-pass membrane protein</topology>
    </subcellularLocation>
</comment>
<dbReference type="InterPro" id="IPR020846">
    <property type="entry name" value="MFS_dom"/>
</dbReference>
<keyword evidence="7 9" id="KW-1133">Transmembrane helix</keyword>
<evidence type="ECO:0000256" key="8">
    <source>
        <dbReference type="ARBA" id="ARBA00023136"/>
    </source>
</evidence>
<organism evidence="11 12">
    <name type="scientific">Streptomyces javensis</name>
    <dbReference type="NCBI Taxonomy" id="114698"/>
    <lineage>
        <taxon>Bacteria</taxon>
        <taxon>Bacillati</taxon>
        <taxon>Actinomycetota</taxon>
        <taxon>Actinomycetes</taxon>
        <taxon>Kitasatosporales</taxon>
        <taxon>Streptomycetaceae</taxon>
        <taxon>Streptomyces</taxon>
        <taxon>Streptomyces violaceusniger group</taxon>
    </lineage>
</organism>
<protein>
    <submittedName>
        <fullName evidence="11">MFS transporter</fullName>
    </submittedName>
</protein>
<evidence type="ECO:0000256" key="4">
    <source>
        <dbReference type="ARBA" id="ARBA00022475"/>
    </source>
</evidence>
<keyword evidence="6" id="KW-0769">Symport</keyword>
<keyword evidence="8 9" id="KW-0472">Membrane</keyword>
<dbReference type="RefSeq" id="WP_198279513.1">
    <property type="nucleotide sequence ID" value="NZ_BAAAIF010000047.1"/>
</dbReference>
<dbReference type="SUPFAM" id="SSF103473">
    <property type="entry name" value="MFS general substrate transporter"/>
    <property type="match status" value="1"/>
</dbReference>
<keyword evidence="5 9" id="KW-0812">Transmembrane</keyword>
<feature type="transmembrane region" description="Helical" evidence="9">
    <location>
        <begin position="194"/>
        <end position="215"/>
    </location>
</feature>
<evidence type="ECO:0000256" key="6">
    <source>
        <dbReference type="ARBA" id="ARBA00022847"/>
    </source>
</evidence>
<dbReference type="PANTHER" id="PTHR43528:SF1">
    <property type="entry name" value="ALPHA-KETOGLUTARATE PERMEASE"/>
    <property type="match status" value="1"/>
</dbReference>
<sequence length="459" mass="47684">MAAQHDVPEGNGGAPATRPMKIVGAACFGHMIEWYEFGVYGYLATVIAKVFFPAASDSAGLLATLAIFGVAFFARPVGAVLFGNLGDKFGRRTVLASTILLMGGSTVLIGVLPTYGQVGVLAPVLIVICRLMQGLSAGGETSGAATFLAEYAPQRRRALWATSIQAVGVIAFVIAALFVAGLTAVLTEDQLYSWGWRIPFLMAGPLAGVGLYLRFKIAETPAYQKVQEAAPVKQPSPAREALVRHWRPILLLFAIVTIESVASYTAKTYLPTYLIATVGLSKTTALLTTSATLVLSAVLVPCYALLSDRVGRKPLLIGGTVTLFAVSVPSFLMIGSGSVAGAVAGQMLAIIPGTAISVAVVVMQTELFPTSVRYTGAAIGYNTAYAAFGGSAPFAAAALITATGTKLAPGFYFMAIAAVFFVALVKIPETFRRSLSADADSGFGTGADSASSAREQQPA</sequence>
<evidence type="ECO:0000256" key="9">
    <source>
        <dbReference type="SAM" id="Phobius"/>
    </source>
</evidence>
<evidence type="ECO:0000313" key="11">
    <source>
        <dbReference type="EMBL" id="MBI0316709.1"/>
    </source>
</evidence>
<feature type="transmembrane region" description="Helical" evidence="9">
    <location>
        <begin position="286"/>
        <end position="306"/>
    </location>
</feature>
<evidence type="ECO:0000256" key="2">
    <source>
        <dbReference type="ARBA" id="ARBA00008240"/>
    </source>
</evidence>
<evidence type="ECO:0000256" key="3">
    <source>
        <dbReference type="ARBA" id="ARBA00022448"/>
    </source>
</evidence>
<dbReference type="PANTHER" id="PTHR43528">
    <property type="entry name" value="ALPHA-KETOGLUTARATE PERMEASE"/>
    <property type="match status" value="1"/>
</dbReference>
<name>A0ABS0RGZ7_9ACTN</name>
<feature type="transmembrane region" description="Helical" evidence="9">
    <location>
        <begin position="249"/>
        <end position="266"/>
    </location>
</feature>
<dbReference type="Gene3D" id="1.20.1250.20">
    <property type="entry name" value="MFS general substrate transporter like domains"/>
    <property type="match status" value="1"/>
</dbReference>
<feature type="transmembrane region" description="Helical" evidence="9">
    <location>
        <begin position="315"/>
        <end position="334"/>
    </location>
</feature>
<evidence type="ECO:0000313" key="12">
    <source>
        <dbReference type="Proteomes" id="UP000638849"/>
    </source>
</evidence>
<gene>
    <name evidence="11" type="ORF">JBF12_27715</name>
</gene>
<feature type="transmembrane region" description="Helical" evidence="9">
    <location>
        <begin position="340"/>
        <end position="363"/>
    </location>
</feature>
<dbReference type="Proteomes" id="UP000638849">
    <property type="component" value="Unassembled WGS sequence"/>
</dbReference>
<dbReference type="InterPro" id="IPR005829">
    <property type="entry name" value="Sugar_transporter_CS"/>
</dbReference>
<reference evidence="11 12" key="1">
    <citation type="submission" date="2020-12" db="EMBL/GenBank/DDBJ databases">
        <authorList>
            <person name="Kusuma A.B."/>
            <person name="Nouioui I."/>
            <person name="Goodfellow M."/>
        </authorList>
    </citation>
    <scope>NUCLEOTIDE SEQUENCE [LARGE SCALE GENOMIC DNA]</scope>
    <source>
        <strain evidence="11 12">DSM 41764</strain>
    </source>
</reference>
<keyword evidence="4" id="KW-1003">Cell membrane</keyword>
<dbReference type="InterPro" id="IPR051084">
    <property type="entry name" value="H+-coupled_symporters"/>
</dbReference>
<dbReference type="PROSITE" id="PS00217">
    <property type="entry name" value="SUGAR_TRANSPORT_2"/>
    <property type="match status" value="1"/>
</dbReference>
<feature type="transmembrane region" description="Helical" evidence="9">
    <location>
        <begin position="37"/>
        <end position="55"/>
    </location>
</feature>
<feature type="transmembrane region" description="Helical" evidence="9">
    <location>
        <begin position="158"/>
        <end position="182"/>
    </location>
</feature>
<evidence type="ECO:0000259" key="10">
    <source>
        <dbReference type="PROSITE" id="PS50850"/>
    </source>
</evidence>
<proteinExistence type="inferred from homology"/>